<evidence type="ECO:0000256" key="4">
    <source>
        <dbReference type="ARBA" id="ARBA00022801"/>
    </source>
</evidence>
<dbReference type="InterPro" id="IPR004610">
    <property type="entry name" value="RecJ"/>
</dbReference>
<keyword evidence="10" id="KW-1185">Reference proteome</keyword>
<protein>
    <recommendedName>
        <fullName evidence="2">Single-stranded-DNA-specific exonuclease RecJ</fullName>
    </recommendedName>
</protein>
<evidence type="ECO:0000256" key="2">
    <source>
        <dbReference type="ARBA" id="ARBA00019841"/>
    </source>
</evidence>
<dbReference type="GO" id="GO:0006281">
    <property type="term" value="P:DNA repair"/>
    <property type="evidence" value="ECO:0007669"/>
    <property type="project" value="InterPro"/>
</dbReference>
<comment type="caution">
    <text evidence="9">The sequence shown here is derived from an EMBL/GenBank/DDBJ whole genome shotgun (WGS) entry which is preliminary data.</text>
</comment>
<feature type="domain" description="DDH" evidence="6">
    <location>
        <begin position="99"/>
        <end position="255"/>
    </location>
</feature>
<dbReference type="Gene3D" id="3.10.310.30">
    <property type="match status" value="1"/>
</dbReference>
<evidence type="ECO:0000259" key="8">
    <source>
        <dbReference type="Pfam" id="PF17768"/>
    </source>
</evidence>
<comment type="similarity">
    <text evidence="1">Belongs to the RecJ family.</text>
</comment>
<dbReference type="Pfam" id="PF01368">
    <property type="entry name" value="DHH"/>
    <property type="match status" value="1"/>
</dbReference>
<dbReference type="Pfam" id="PF02272">
    <property type="entry name" value="DHHA1"/>
    <property type="match status" value="1"/>
</dbReference>
<evidence type="ECO:0000256" key="1">
    <source>
        <dbReference type="ARBA" id="ARBA00005915"/>
    </source>
</evidence>
<evidence type="ECO:0000313" key="9">
    <source>
        <dbReference type="EMBL" id="OEJ68061.1"/>
    </source>
</evidence>
<dbReference type="OrthoDB" id="9809852at2"/>
<keyword evidence="5 9" id="KW-0269">Exonuclease</keyword>
<keyword evidence="4" id="KW-0378">Hydrolase</keyword>
<dbReference type="Proteomes" id="UP000095347">
    <property type="component" value="Unassembled WGS sequence"/>
</dbReference>
<dbReference type="Gene3D" id="3.90.1640.30">
    <property type="match status" value="1"/>
</dbReference>
<dbReference type="PANTHER" id="PTHR30255">
    <property type="entry name" value="SINGLE-STRANDED-DNA-SPECIFIC EXONUCLEASE RECJ"/>
    <property type="match status" value="1"/>
</dbReference>
<reference evidence="10" key="1">
    <citation type="submission" date="2016-07" db="EMBL/GenBank/DDBJ databases">
        <authorList>
            <person name="Florea S."/>
            <person name="Webb J.S."/>
            <person name="Jaromczyk J."/>
            <person name="Schardl C.L."/>
        </authorList>
    </citation>
    <scope>NUCLEOTIDE SEQUENCE [LARGE SCALE GENOMIC DNA]</scope>
    <source>
        <strain evidence="10">MV-1</strain>
    </source>
</reference>
<dbReference type="PANTHER" id="PTHR30255:SF2">
    <property type="entry name" value="SINGLE-STRANDED-DNA-SPECIFIC EXONUCLEASE RECJ"/>
    <property type="match status" value="1"/>
</dbReference>
<sequence length="602" mass="63586">MDSQTKPVAEFLENGKLSLGGKRWLVKATDERQALALSQRLRIPEVVARVLASRGLNVETAGDFLDPKLKALLPDPSHLKDMDKAARRIADAVKAGEGIAIFGDYDVDGATSSAVLKRFLDAVGAKVRVYIPDRLEEGYGPNAPALLKLQGEGASLVITVDCGQVSFEPLAAAHDAGLDVIVVDHHAGEPRLPKAFAVINPNRLDDDSPHGQMAAVGVAFLVVVAVNRQLKEDGWYAGRKAPDLMQWLDIVALGTVCDVVALTGVNRALVAQGLKVLASRQNIGLRMLADVAGVKEKPSAYHLGFVLGPRINAGGRVGQSDLGTRLLTSASEGEALALAQRLNDFNADRQDIEAAVLDEAVTQVDRKLAGDEPGAIVIAHGDGWHPGVVGIVASRLKEKFNRPSCVISWNGAVGTASGRSVTGADLGSAVIAARQAGLLIKGGGHAMAAGFSLQREKLPELEAFLAERMVKALGANPPPPGLYIDTITSVAGANMHLVKTLEQIGPFGMANPEPRFCIKDATIVKADPVGSDQSHVRLVLSGEGGQGKLTAIAFRAFDSDLGQALMNHGGAPFHFVGRLRINVWNGYESVQLMVDDAVKAWG</sequence>
<evidence type="ECO:0000256" key="3">
    <source>
        <dbReference type="ARBA" id="ARBA00022722"/>
    </source>
</evidence>
<feature type="domain" description="RecJ OB" evidence="8">
    <location>
        <begin position="484"/>
        <end position="596"/>
    </location>
</feature>
<feature type="domain" description="DHHA1" evidence="7">
    <location>
        <begin position="377"/>
        <end position="469"/>
    </location>
</feature>
<dbReference type="EMBL" id="MCGG01000017">
    <property type="protein sequence ID" value="OEJ68061.1"/>
    <property type="molecule type" value="Genomic_DNA"/>
</dbReference>
<dbReference type="STRING" id="28181.BEN30_07305"/>
<name>A0A1E5Q9H0_9PROT</name>
<evidence type="ECO:0000259" key="6">
    <source>
        <dbReference type="Pfam" id="PF01368"/>
    </source>
</evidence>
<evidence type="ECO:0000313" key="10">
    <source>
        <dbReference type="Proteomes" id="UP000095347"/>
    </source>
</evidence>
<dbReference type="GO" id="GO:0003676">
    <property type="term" value="F:nucleic acid binding"/>
    <property type="evidence" value="ECO:0007669"/>
    <property type="project" value="InterPro"/>
</dbReference>
<dbReference type="InterPro" id="IPR003156">
    <property type="entry name" value="DHHA1_dom"/>
</dbReference>
<dbReference type="NCBIfam" id="TIGR00644">
    <property type="entry name" value="recJ"/>
    <property type="match status" value="1"/>
</dbReference>
<dbReference type="RefSeq" id="WP_069957390.1">
    <property type="nucleotide sequence ID" value="NZ_MCGG01000017.1"/>
</dbReference>
<organism evidence="9 10">
    <name type="scientific">Magnetovibrio blakemorei</name>
    <dbReference type="NCBI Taxonomy" id="28181"/>
    <lineage>
        <taxon>Bacteria</taxon>
        <taxon>Pseudomonadati</taxon>
        <taxon>Pseudomonadota</taxon>
        <taxon>Alphaproteobacteria</taxon>
        <taxon>Rhodospirillales</taxon>
        <taxon>Magnetovibrionaceae</taxon>
        <taxon>Magnetovibrio</taxon>
    </lineage>
</organism>
<evidence type="ECO:0000259" key="7">
    <source>
        <dbReference type="Pfam" id="PF02272"/>
    </source>
</evidence>
<dbReference type="InterPro" id="IPR051673">
    <property type="entry name" value="SSDNA_exonuclease_RecJ"/>
</dbReference>
<dbReference type="GO" id="GO:0006310">
    <property type="term" value="P:DNA recombination"/>
    <property type="evidence" value="ECO:0007669"/>
    <property type="project" value="InterPro"/>
</dbReference>
<dbReference type="InterPro" id="IPR038763">
    <property type="entry name" value="DHH_sf"/>
</dbReference>
<keyword evidence="3" id="KW-0540">Nuclease</keyword>
<gene>
    <name evidence="9" type="ORF">BEN30_07305</name>
</gene>
<evidence type="ECO:0000256" key="5">
    <source>
        <dbReference type="ARBA" id="ARBA00022839"/>
    </source>
</evidence>
<dbReference type="Pfam" id="PF17768">
    <property type="entry name" value="RecJ_OB"/>
    <property type="match status" value="1"/>
</dbReference>
<proteinExistence type="inferred from homology"/>
<dbReference type="GO" id="GO:0008409">
    <property type="term" value="F:5'-3' exonuclease activity"/>
    <property type="evidence" value="ECO:0007669"/>
    <property type="project" value="InterPro"/>
</dbReference>
<dbReference type="InterPro" id="IPR041122">
    <property type="entry name" value="RecJ_OB"/>
</dbReference>
<accession>A0A1E5Q9H0</accession>
<dbReference type="SUPFAM" id="SSF64182">
    <property type="entry name" value="DHH phosphoesterases"/>
    <property type="match status" value="1"/>
</dbReference>
<dbReference type="InterPro" id="IPR001667">
    <property type="entry name" value="DDH_dom"/>
</dbReference>
<dbReference type="AlphaFoldDB" id="A0A1E5Q9H0"/>